<accession>A0A452H4J4</accession>
<dbReference type="STRING" id="38772.ENSGAGP00000009403"/>
<dbReference type="AlphaFoldDB" id="A0A452H4J4"/>
<evidence type="ECO:0008006" key="5">
    <source>
        <dbReference type="Google" id="ProtNLM"/>
    </source>
</evidence>
<reference evidence="3" key="3">
    <citation type="submission" date="2025-09" db="UniProtKB">
        <authorList>
            <consortium name="Ensembl"/>
        </authorList>
    </citation>
    <scope>IDENTIFICATION</scope>
</reference>
<keyword evidence="4" id="KW-1185">Reference proteome</keyword>
<reference evidence="4" key="1">
    <citation type="journal article" date="2017" name="PLoS ONE">
        <title>The Agassiz's desert tortoise genome provides a resource for the conservation of a threatened species.</title>
        <authorList>
            <person name="Tollis M."/>
            <person name="DeNardo D.F."/>
            <person name="Cornelius J.A."/>
            <person name="Dolby G.A."/>
            <person name="Edwards T."/>
            <person name="Henen B.T."/>
            <person name="Karl A.E."/>
            <person name="Murphy R.W."/>
            <person name="Kusumi K."/>
        </authorList>
    </citation>
    <scope>NUCLEOTIDE SEQUENCE [LARGE SCALE GENOMIC DNA]</scope>
</reference>
<evidence type="ECO:0000256" key="2">
    <source>
        <dbReference type="SAM" id="SignalP"/>
    </source>
</evidence>
<feature type="signal peptide" evidence="2">
    <location>
        <begin position="1"/>
        <end position="35"/>
    </location>
</feature>
<organism evidence="3 4">
    <name type="scientific">Gopherus agassizii</name>
    <name type="common">Agassiz's desert tortoise</name>
    <dbReference type="NCBI Taxonomy" id="38772"/>
    <lineage>
        <taxon>Eukaryota</taxon>
        <taxon>Metazoa</taxon>
        <taxon>Chordata</taxon>
        <taxon>Craniata</taxon>
        <taxon>Vertebrata</taxon>
        <taxon>Euteleostomi</taxon>
        <taxon>Archelosauria</taxon>
        <taxon>Testudinata</taxon>
        <taxon>Testudines</taxon>
        <taxon>Cryptodira</taxon>
        <taxon>Durocryptodira</taxon>
        <taxon>Testudinoidea</taxon>
        <taxon>Testudinidae</taxon>
        <taxon>Gopherus</taxon>
    </lineage>
</organism>
<evidence type="ECO:0000313" key="3">
    <source>
        <dbReference type="Ensembl" id="ENSGAGP00000009403.1"/>
    </source>
</evidence>
<feature type="chain" id="PRO_5019444545" description="Crumbs cell polarity complex component 3" evidence="2">
    <location>
        <begin position="36"/>
        <end position="119"/>
    </location>
</feature>
<name>A0A452H4J4_9SAUR</name>
<keyword evidence="1" id="KW-0812">Transmembrane</keyword>
<protein>
    <recommendedName>
        <fullName evidence="5">Crumbs cell polarity complex component 3</fullName>
    </recommendedName>
</protein>
<keyword evidence="2" id="KW-0732">Signal</keyword>
<proteinExistence type="predicted"/>
<keyword evidence="1" id="KW-0472">Membrane</keyword>
<dbReference type="Ensembl" id="ENSGAGT00000010805.1">
    <property type="protein sequence ID" value="ENSGAGP00000009403.1"/>
    <property type="gene ID" value="ENSGAGG00000007443.1"/>
</dbReference>
<evidence type="ECO:0000256" key="1">
    <source>
        <dbReference type="SAM" id="Phobius"/>
    </source>
</evidence>
<sequence>MSPPPFPTPMAAMAGYSHPLLLAVALQCMLQPALGQATNGSTATPRPASGLTESERLAAIIVPSLVGGLLLIGLVIFGVLKVRERRQTEGTYRPSNEEQVGARVVTNANLQLPPEERLI</sequence>
<feature type="transmembrane region" description="Helical" evidence="1">
    <location>
        <begin position="59"/>
        <end position="80"/>
    </location>
</feature>
<reference evidence="3" key="2">
    <citation type="submission" date="2025-08" db="UniProtKB">
        <authorList>
            <consortium name="Ensembl"/>
        </authorList>
    </citation>
    <scope>IDENTIFICATION</scope>
</reference>
<evidence type="ECO:0000313" key="4">
    <source>
        <dbReference type="Proteomes" id="UP000291020"/>
    </source>
</evidence>
<dbReference type="Proteomes" id="UP000291020">
    <property type="component" value="Unassembled WGS sequence"/>
</dbReference>
<keyword evidence="1" id="KW-1133">Transmembrane helix</keyword>